<feature type="non-terminal residue" evidence="1">
    <location>
        <position position="1"/>
    </location>
</feature>
<comment type="caution">
    <text evidence="1">The sequence shown here is derived from an EMBL/GenBank/DDBJ whole genome shotgun (WGS) entry which is preliminary data.</text>
</comment>
<evidence type="ECO:0000313" key="1">
    <source>
        <dbReference type="EMBL" id="RRT64380.1"/>
    </source>
</evidence>
<sequence length="57" mass="6372">EGEGRERECVCVCEIDRSGRPVASDLQQESKSQLIALITQLQTRASRTDVLFLVAYC</sequence>
<dbReference type="EMBL" id="AMZH03006218">
    <property type="protein sequence ID" value="RRT64380.1"/>
    <property type="molecule type" value="Genomic_DNA"/>
</dbReference>
<dbReference type="AlphaFoldDB" id="A0A426ZK96"/>
<evidence type="ECO:0000313" key="2">
    <source>
        <dbReference type="Proteomes" id="UP000287651"/>
    </source>
</evidence>
<dbReference type="Proteomes" id="UP000287651">
    <property type="component" value="Unassembled WGS sequence"/>
</dbReference>
<proteinExistence type="predicted"/>
<name>A0A426ZK96_ENSVE</name>
<reference evidence="1 2" key="1">
    <citation type="journal article" date="2014" name="Agronomy (Basel)">
        <title>A Draft Genome Sequence for Ensete ventricosum, the Drought-Tolerant Tree Against Hunger.</title>
        <authorList>
            <person name="Harrison J."/>
            <person name="Moore K.A."/>
            <person name="Paszkiewicz K."/>
            <person name="Jones T."/>
            <person name="Grant M."/>
            <person name="Ambacheew D."/>
            <person name="Muzemil S."/>
            <person name="Studholme D.J."/>
        </authorList>
    </citation>
    <scope>NUCLEOTIDE SEQUENCE [LARGE SCALE GENOMIC DNA]</scope>
</reference>
<accession>A0A426ZK96</accession>
<protein>
    <submittedName>
        <fullName evidence="1">Uncharacterized protein</fullName>
    </submittedName>
</protein>
<gene>
    <name evidence="1" type="ORF">B296_00041892</name>
</gene>
<organism evidence="1 2">
    <name type="scientific">Ensete ventricosum</name>
    <name type="common">Abyssinian banana</name>
    <name type="synonym">Musa ensete</name>
    <dbReference type="NCBI Taxonomy" id="4639"/>
    <lineage>
        <taxon>Eukaryota</taxon>
        <taxon>Viridiplantae</taxon>
        <taxon>Streptophyta</taxon>
        <taxon>Embryophyta</taxon>
        <taxon>Tracheophyta</taxon>
        <taxon>Spermatophyta</taxon>
        <taxon>Magnoliopsida</taxon>
        <taxon>Liliopsida</taxon>
        <taxon>Zingiberales</taxon>
        <taxon>Musaceae</taxon>
        <taxon>Ensete</taxon>
    </lineage>
</organism>